<feature type="compositionally biased region" description="Polar residues" evidence="1">
    <location>
        <begin position="155"/>
        <end position="170"/>
    </location>
</feature>
<sequence>MAEPRSRVLVDPETGNVLIVHRRSIGTGTILFFLALVSLIAAKYVDDGNYREAFYSFGALCCLLLMGVLIWRCCCCCCHPKHRTPGYVVVGGPQSHAGAPIQPQVNVTPNPGYPVAAAVQPVLTSYATPGVGTFAAPPFVAGIAPQPAYNPNMPPTQVQSQQQRSGNLQEASAPLCDAPPSYDEATAIPHKQ</sequence>
<keyword evidence="4" id="KW-1185">Reference proteome</keyword>
<accession>A0A7M7ME89</accession>
<dbReference type="EnsemblMetazoa" id="XM_022814236">
    <property type="protein sequence ID" value="XP_022669971"/>
    <property type="gene ID" value="LOC111253951"/>
</dbReference>
<dbReference type="OrthoDB" id="10383370at2759"/>
<dbReference type="RefSeq" id="XP_022669971.1">
    <property type="nucleotide sequence ID" value="XM_022814236.1"/>
</dbReference>
<dbReference type="KEGG" id="vde:111253951"/>
<evidence type="ECO:0000256" key="2">
    <source>
        <dbReference type="SAM" id="Phobius"/>
    </source>
</evidence>
<organism evidence="3 4">
    <name type="scientific">Varroa destructor</name>
    <name type="common">Honeybee mite</name>
    <dbReference type="NCBI Taxonomy" id="109461"/>
    <lineage>
        <taxon>Eukaryota</taxon>
        <taxon>Metazoa</taxon>
        <taxon>Ecdysozoa</taxon>
        <taxon>Arthropoda</taxon>
        <taxon>Chelicerata</taxon>
        <taxon>Arachnida</taxon>
        <taxon>Acari</taxon>
        <taxon>Parasitiformes</taxon>
        <taxon>Mesostigmata</taxon>
        <taxon>Gamasina</taxon>
        <taxon>Dermanyssoidea</taxon>
        <taxon>Varroidae</taxon>
        <taxon>Varroa</taxon>
    </lineage>
</organism>
<feature type="transmembrane region" description="Helical" evidence="2">
    <location>
        <begin position="20"/>
        <end position="41"/>
    </location>
</feature>
<proteinExistence type="predicted"/>
<dbReference type="EnsemblMetazoa" id="XM_022814235">
    <property type="protein sequence ID" value="XP_022669970"/>
    <property type="gene ID" value="LOC111253951"/>
</dbReference>
<keyword evidence="2" id="KW-0472">Membrane</keyword>
<feature type="transmembrane region" description="Helical" evidence="2">
    <location>
        <begin position="53"/>
        <end position="71"/>
    </location>
</feature>
<dbReference type="InParanoid" id="A0A7M7ME89"/>
<feature type="region of interest" description="Disordered" evidence="1">
    <location>
        <begin position="150"/>
        <end position="192"/>
    </location>
</feature>
<name>A0A7M7ME89_VARDE</name>
<keyword evidence="2" id="KW-0812">Transmembrane</keyword>
<evidence type="ECO:0000313" key="4">
    <source>
        <dbReference type="Proteomes" id="UP000594260"/>
    </source>
</evidence>
<dbReference type="GeneID" id="111253951"/>
<keyword evidence="2" id="KW-1133">Transmembrane helix</keyword>
<protein>
    <submittedName>
        <fullName evidence="3">Uncharacterized protein</fullName>
    </submittedName>
</protein>
<dbReference type="Proteomes" id="UP000594260">
    <property type="component" value="Unplaced"/>
</dbReference>
<reference evidence="3" key="1">
    <citation type="submission" date="2021-01" db="UniProtKB">
        <authorList>
            <consortium name="EnsemblMetazoa"/>
        </authorList>
    </citation>
    <scope>IDENTIFICATION</scope>
</reference>
<evidence type="ECO:0000313" key="3">
    <source>
        <dbReference type="EnsemblMetazoa" id="XP_022669971"/>
    </source>
</evidence>
<dbReference type="RefSeq" id="XP_022669970.1">
    <property type="nucleotide sequence ID" value="XM_022814235.1"/>
</dbReference>
<evidence type="ECO:0000256" key="1">
    <source>
        <dbReference type="SAM" id="MobiDB-lite"/>
    </source>
</evidence>
<dbReference type="AlphaFoldDB" id="A0A7M7ME89"/>